<dbReference type="AlphaFoldDB" id="A0A6G7VF46"/>
<reference evidence="4" key="1">
    <citation type="submission" date="2020-01" db="EMBL/GenBank/DDBJ databases">
        <title>Caldichromatium gen. nov., sp. nov., a thermophilic purple sulfur bacterium member of the family Chromatiaceae isolated from Nakabusa hot spring, Japan.</title>
        <authorList>
            <person name="Saini M.K."/>
            <person name="Hanada S."/>
            <person name="Tank M."/>
        </authorList>
    </citation>
    <scope>NUCLEOTIDE SEQUENCE [LARGE SCALE GENOMIC DNA]</scope>
    <source>
        <strain evidence="4">No.7</strain>
    </source>
</reference>
<evidence type="ECO:0000313" key="3">
    <source>
        <dbReference type="EMBL" id="QIK38520.1"/>
    </source>
</evidence>
<dbReference type="InterPro" id="IPR007069">
    <property type="entry name" value="Transposase_32"/>
</dbReference>
<dbReference type="GO" id="GO:0003677">
    <property type="term" value="F:DNA binding"/>
    <property type="evidence" value="ECO:0007669"/>
    <property type="project" value="InterPro"/>
</dbReference>
<dbReference type="KEGG" id="cjap:GWK36_11585"/>
<sequence length="316" mass="35131">MAETAAHLADHVLPRLPVRQWVLSVPKRLRYHLQHDREALNSAWRIFLDAVEQHLRARSPGAGPKARTGAVAFSHRFGSSLNEHTHFAHPIPGIRPSLGACAKIRSRRIFHVIVIDGVFEPDPEQGARFIYVEELDADDAAAVQTQVRRRILRAFVRRGWLEKADQEEIEEWDHGGGFSLDASLRLRIEAHDRPGLERLLRYCARPPQCLRPAGGARRPVPLGHAAGPHRRSVPFDLPKVRARDAAHRLHHRGGGRASHPGAHRRARHPAQHRLRPSGTKTPERTPSTLRSASGAIPSPRRSRSTSTTNGCPGGGP</sequence>
<organism evidence="3 4">
    <name type="scientific">Caldichromatium japonicum</name>
    <dbReference type="NCBI Taxonomy" id="2699430"/>
    <lineage>
        <taxon>Bacteria</taxon>
        <taxon>Pseudomonadati</taxon>
        <taxon>Pseudomonadota</taxon>
        <taxon>Gammaproteobacteria</taxon>
        <taxon>Chromatiales</taxon>
        <taxon>Chromatiaceae</taxon>
        <taxon>Caldichromatium</taxon>
    </lineage>
</organism>
<feature type="region of interest" description="Disordered" evidence="1">
    <location>
        <begin position="212"/>
        <end position="316"/>
    </location>
</feature>
<dbReference type="Pfam" id="PF04986">
    <property type="entry name" value="Y2_Tnp"/>
    <property type="match status" value="1"/>
</dbReference>
<dbReference type="EMBL" id="CP048029">
    <property type="protein sequence ID" value="QIK38520.1"/>
    <property type="molecule type" value="Genomic_DNA"/>
</dbReference>
<name>A0A6G7VF46_9GAMM</name>
<dbReference type="Proteomes" id="UP000502699">
    <property type="component" value="Chromosome"/>
</dbReference>
<accession>A0A6G7VF46</accession>
<evidence type="ECO:0000256" key="1">
    <source>
        <dbReference type="SAM" id="MobiDB-lite"/>
    </source>
</evidence>
<feature type="compositionally biased region" description="Polar residues" evidence="1">
    <location>
        <begin position="278"/>
        <end position="291"/>
    </location>
</feature>
<feature type="domain" description="Transposase IS801/IS1294" evidence="2">
    <location>
        <begin position="110"/>
        <end position="207"/>
    </location>
</feature>
<proteinExistence type="predicted"/>
<evidence type="ECO:0000259" key="2">
    <source>
        <dbReference type="Pfam" id="PF04986"/>
    </source>
</evidence>
<keyword evidence="4" id="KW-1185">Reference proteome</keyword>
<protein>
    <recommendedName>
        <fullName evidence="2">Transposase IS801/IS1294 domain-containing protein</fullName>
    </recommendedName>
</protein>
<gene>
    <name evidence="3" type="ORF">GWK36_11585</name>
</gene>
<dbReference type="GO" id="GO:0006313">
    <property type="term" value="P:DNA transposition"/>
    <property type="evidence" value="ECO:0007669"/>
    <property type="project" value="InterPro"/>
</dbReference>
<dbReference type="GO" id="GO:0004803">
    <property type="term" value="F:transposase activity"/>
    <property type="evidence" value="ECO:0007669"/>
    <property type="project" value="InterPro"/>
</dbReference>
<feature type="compositionally biased region" description="Basic residues" evidence="1">
    <location>
        <begin position="261"/>
        <end position="275"/>
    </location>
</feature>
<feature type="compositionally biased region" description="Basic and acidic residues" evidence="1">
    <location>
        <begin position="238"/>
        <end position="247"/>
    </location>
</feature>
<evidence type="ECO:0000313" key="4">
    <source>
        <dbReference type="Proteomes" id="UP000502699"/>
    </source>
</evidence>